<evidence type="ECO:0000313" key="2">
    <source>
        <dbReference type="Proteomes" id="UP000003160"/>
    </source>
</evidence>
<evidence type="ECO:0000313" key="1">
    <source>
        <dbReference type="EMBL" id="EFA44800.1"/>
    </source>
</evidence>
<comment type="caution">
    <text evidence="1">The sequence shown here is derived from an EMBL/GenBank/DDBJ whole genome shotgun (WGS) entry which is preliminary data.</text>
</comment>
<dbReference type="HOGENOM" id="CLU_2435784_0_0_10"/>
<accession>D1PV80</accession>
<protein>
    <submittedName>
        <fullName evidence="1">Uncharacterized protein</fullName>
    </submittedName>
</protein>
<sequence>MMKAAVKPIEYFDDEELDAYKGRPSDAYTDDETEQFAEILETLRSEEVKAWSRSLVLRGINMPDGIKDEYIELAG</sequence>
<dbReference type="AlphaFoldDB" id="D1PV80"/>
<reference evidence="1 2" key="1">
    <citation type="submission" date="2009-10" db="EMBL/GenBank/DDBJ databases">
        <authorList>
            <person name="Qin X."/>
            <person name="Bachman B."/>
            <person name="Battles P."/>
            <person name="Bell A."/>
            <person name="Bess C."/>
            <person name="Bickham C."/>
            <person name="Chaboub L."/>
            <person name="Chen D."/>
            <person name="Coyle M."/>
            <person name="Deiros D.R."/>
            <person name="Dinh H."/>
            <person name="Forbes L."/>
            <person name="Fowler G."/>
            <person name="Francisco L."/>
            <person name="Fu Q."/>
            <person name="Gubbala S."/>
            <person name="Hale W."/>
            <person name="Han Y."/>
            <person name="Hemphill L."/>
            <person name="Highlander S.K."/>
            <person name="Hirani K."/>
            <person name="Hogues M."/>
            <person name="Jackson L."/>
            <person name="Jakkamsetti A."/>
            <person name="Javaid M."/>
            <person name="Jiang H."/>
            <person name="Korchina V."/>
            <person name="Kovar C."/>
            <person name="Lara F."/>
            <person name="Lee S."/>
            <person name="Mata R."/>
            <person name="Mathew T."/>
            <person name="Moen C."/>
            <person name="Morales K."/>
            <person name="Munidasa M."/>
            <person name="Nazareth L."/>
            <person name="Ngo R."/>
            <person name="Nguyen L."/>
            <person name="Okwuonu G."/>
            <person name="Ongeri F."/>
            <person name="Patil S."/>
            <person name="Petrosino J."/>
            <person name="Pham C."/>
            <person name="Pham P."/>
            <person name="Pu L.-L."/>
            <person name="Puazo M."/>
            <person name="Raj R."/>
            <person name="Reid J."/>
            <person name="Rouhana J."/>
            <person name="Saada N."/>
            <person name="Shang Y."/>
            <person name="Simmons D."/>
            <person name="Thornton R."/>
            <person name="Warren J."/>
            <person name="Weissenberger G."/>
            <person name="Zhang J."/>
            <person name="Zhang L."/>
            <person name="Zhou C."/>
            <person name="Zhu D."/>
            <person name="Muzny D."/>
            <person name="Worley K."/>
            <person name="Gibbs R."/>
        </authorList>
    </citation>
    <scope>NUCLEOTIDE SEQUENCE [LARGE SCALE GENOMIC DNA]</scope>
    <source>
        <strain evidence="1 2">DSM 17361</strain>
    </source>
</reference>
<keyword evidence="2" id="KW-1185">Reference proteome</keyword>
<name>D1PV80_9BACT</name>
<dbReference type="Proteomes" id="UP000003160">
    <property type="component" value="Unassembled WGS sequence"/>
</dbReference>
<proteinExistence type="predicted"/>
<gene>
    <name evidence="1" type="ORF">HMPREF0645_0865</name>
</gene>
<organism evidence="1 2">
    <name type="scientific">Hallella bergensis DSM 17361</name>
    <dbReference type="NCBI Taxonomy" id="585502"/>
    <lineage>
        <taxon>Bacteria</taxon>
        <taxon>Pseudomonadati</taxon>
        <taxon>Bacteroidota</taxon>
        <taxon>Bacteroidia</taxon>
        <taxon>Bacteroidales</taxon>
        <taxon>Prevotellaceae</taxon>
        <taxon>Hallella</taxon>
    </lineage>
</organism>
<dbReference type="EMBL" id="ACKS01000034">
    <property type="protein sequence ID" value="EFA44800.1"/>
    <property type="molecule type" value="Genomic_DNA"/>
</dbReference>